<name>A0ABT1ECL7_9FIRM</name>
<accession>A0ABT1ECL7</accession>
<protein>
    <recommendedName>
        <fullName evidence="3">Tail fiber protein</fullName>
    </recommendedName>
</protein>
<proteinExistence type="predicted"/>
<dbReference type="RefSeq" id="WP_262067364.1">
    <property type="nucleotide sequence ID" value="NZ_JAMXOD010000033.1"/>
</dbReference>
<dbReference type="Proteomes" id="UP001523566">
    <property type="component" value="Unassembled WGS sequence"/>
</dbReference>
<evidence type="ECO:0000313" key="2">
    <source>
        <dbReference type="Proteomes" id="UP001523566"/>
    </source>
</evidence>
<comment type="caution">
    <text evidence="1">The sequence shown here is derived from an EMBL/GenBank/DDBJ whole genome shotgun (WGS) entry which is preliminary data.</text>
</comment>
<keyword evidence="2" id="KW-1185">Reference proteome</keyword>
<gene>
    <name evidence="1" type="ORF">NK125_14405</name>
</gene>
<reference evidence="1 2" key="1">
    <citation type="journal article" date="2022" name="Genome Biol. Evol.">
        <title>Host diet, physiology and behaviors set the stage for Lachnospiraceae cladogenesis.</title>
        <authorList>
            <person name="Vera-Ponce De Leon A."/>
            <person name="Schneider M."/>
            <person name="Jahnes B.C."/>
            <person name="Sadowski V."/>
            <person name="Camuy-Velez L.A."/>
            <person name="Duan J."/>
            <person name="Sabree Z.L."/>
        </authorList>
    </citation>
    <scope>NUCLEOTIDE SEQUENCE [LARGE SCALE GENOMIC DNA]</scope>
    <source>
        <strain evidence="1 2">PAL113</strain>
    </source>
</reference>
<evidence type="ECO:0008006" key="3">
    <source>
        <dbReference type="Google" id="ProtNLM"/>
    </source>
</evidence>
<dbReference type="EMBL" id="JAMZFW010000033">
    <property type="protein sequence ID" value="MCP1103591.1"/>
    <property type="molecule type" value="Genomic_DNA"/>
</dbReference>
<evidence type="ECO:0000313" key="1">
    <source>
        <dbReference type="EMBL" id="MCP1103591.1"/>
    </source>
</evidence>
<organism evidence="1 2">
    <name type="scientific">Aequitasia blattaphilus</name>
    <dbReference type="NCBI Taxonomy" id="2949332"/>
    <lineage>
        <taxon>Bacteria</taxon>
        <taxon>Bacillati</taxon>
        <taxon>Bacillota</taxon>
        <taxon>Clostridia</taxon>
        <taxon>Lachnospirales</taxon>
        <taxon>Lachnospiraceae</taxon>
        <taxon>Aequitasia</taxon>
    </lineage>
</organism>
<sequence length="324" mass="34356">MAITMRLGPYAKMDPIKALPGEWLVVTSGHPTAKNGRAVYLCFAAGYVKRMYTYEDAVEYLQEASAEIVQIIAKALEADIETAISSANDATLRATQSADAAYRAEMLAIGASNSANWAAQDAEEAAEEARQYVLGDISQKTVDFTIPDTYVEPSSGESTASFFGKVVAGLRNVLGKIGNMGQLTTTAKATMVAAINELVSGLNTTNNNLSTTNSNVAALNSTLAVTTRALSGATLDIRITRLSGIAWLYCGYAVKTNLSAGTTYTVNKVSENFVHGVNRRYKHNASTDIVVDIAVDGTIKITPTTAIAAGTYIQFVECLPVAPV</sequence>